<protein>
    <recommendedName>
        <fullName evidence="2">histidine kinase</fullName>
        <ecNumber evidence="2">2.7.13.3</ecNumber>
    </recommendedName>
</protein>
<dbReference type="InterPro" id="IPR003594">
    <property type="entry name" value="HATPase_dom"/>
</dbReference>
<dbReference type="RefSeq" id="WP_079705294.1">
    <property type="nucleotide sequence ID" value="NZ_FUZO01000001.1"/>
</dbReference>
<comment type="caution">
    <text evidence="12">The sequence shown here is derived from an EMBL/GenBank/DDBJ whole genome shotgun (WGS) entry which is preliminary data.</text>
</comment>
<feature type="transmembrane region" description="Helical" evidence="9">
    <location>
        <begin position="259"/>
        <end position="276"/>
    </location>
</feature>
<dbReference type="Gene3D" id="1.20.5.1930">
    <property type="match status" value="1"/>
</dbReference>
<feature type="domain" description="Signal transduction histidine kinase subgroup 3 dimerisation and phosphoacceptor" evidence="11">
    <location>
        <begin position="403"/>
        <end position="469"/>
    </location>
</feature>
<dbReference type="PANTHER" id="PTHR24421:SF10">
    <property type="entry name" value="NITRATE_NITRITE SENSOR PROTEIN NARQ"/>
    <property type="match status" value="1"/>
</dbReference>
<feature type="transmembrane region" description="Helical" evidence="9">
    <location>
        <begin position="61"/>
        <end position="79"/>
    </location>
</feature>
<feature type="transmembrane region" description="Helical" evidence="9">
    <location>
        <begin position="192"/>
        <end position="210"/>
    </location>
</feature>
<dbReference type="InterPro" id="IPR036890">
    <property type="entry name" value="HATPase_C_sf"/>
</dbReference>
<dbReference type="GO" id="GO:0016301">
    <property type="term" value="F:kinase activity"/>
    <property type="evidence" value="ECO:0007669"/>
    <property type="project" value="UniProtKB-KW"/>
</dbReference>
<dbReference type="Pfam" id="PF07730">
    <property type="entry name" value="HisKA_3"/>
    <property type="match status" value="1"/>
</dbReference>
<evidence type="ECO:0000256" key="6">
    <source>
        <dbReference type="ARBA" id="ARBA00022777"/>
    </source>
</evidence>
<keyword evidence="9" id="KW-0472">Membrane</keyword>
<comment type="catalytic activity">
    <reaction evidence="1">
        <text>ATP + protein L-histidine = ADP + protein N-phospho-L-histidine.</text>
        <dbReference type="EC" id="2.7.13.3"/>
    </reaction>
</comment>
<proteinExistence type="predicted"/>
<dbReference type="Pfam" id="PF02518">
    <property type="entry name" value="HATPase_c"/>
    <property type="match status" value="1"/>
</dbReference>
<dbReference type="PANTHER" id="PTHR24421">
    <property type="entry name" value="NITRATE/NITRITE SENSOR PROTEIN NARX-RELATED"/>
    <property type="match status" value="1"/>
</dbReference>
<keyword evidence="5" id="KW-0547">Nucleotide-binding</keyword>
<keyword evidence="7" id="KW-0067">ATP-binding</keyword>
<dbReference type="Gene3D" id="3.30.565.10">
    <property type="entry name" value="Histidine kinase-like ATPase, C-terminal domain"/>
    <property type="match status" value="1"/>
</dbReference>
<reference evidence="12 13" key="1">
    <citation type="submission" date="2017-02" db="EMBL/GenBank/DDBJ databases">
        <authorList>
            <person name="Varghese N."/>
            <person name="Submissions S."/>
        </authorList>
    </citation>
    <scope>NUCLEOTIDE SEQUENCE [LARGE SCALE GENOMIC DNA]</scope>
    <source>
        <strain evidence="12 13">VKM Ac-1787</strain>
    </source>
</reference>
<dbReference type="InterPro" id="IPR050482">
    <property type="entry name" value="Sensor_HK_TwoCompSys"/>
</dbReference>
<evidence type="ECO:0000313" key="13">
    <source>
        <dbReference type="Proteomes" id="UP000190827"/>
    </source>
</evidence>
<dbReference type="CDD" id="cd16917">
    <property type="entry name" value="HATPase_UhpB-NarQ-NarX-like"/>
    <property type="match status" value="1"/>
</dbReference>
<keyword evidence="3" id="KW-0597">Phosphoprotein</keyword>
<keyword evidence="13" id="KW-1185">Reference proteome</keyword>
<feature type="domain" description="Histidine kinase/HSP90-like ATPase" evidence="10">
    <location>
        <begin position="507"/>
        <end position="591"/>
    </location>
</feature>
<evidence type="ECO:0000256" key="9">
    <source>
        <dbReference type="SAM" id="Phobius"/>
    </source>
</evidence>
<name>A0ABY1LJM4_9MICO</name>
<evidence type="ECO:0000256" key="8">
    <source>
        <dbReference type="ARBA" id="ARBA00023012"/>
    </source>
</evidence>
<evidence type="ECO:0000256" key="3">
    <source>
        <dbReference type="ARBA" id="ARBA00022553"/>
    </source>
</evidence>
<dbReference type="InterPro" id="IPR011712">
    <property type="entry name" value="Sig_transdc_His_kin_sub3_dim/P"/>
</dbReference>
<keyword evidence="9" id="KW-1133">Transmembrane helix</keyword>
<feature type="transmembrane region" description="Helical" evidence="9">
    <location>
        <begin position="222"/>
        <end position="243"/>
    </location>
</feature>
<accession>A0ABY1LJM4</accession>
<gene>
    <name evidence="12" type="ORF">SAMN06295973_1433</name>
</gene>
<feature type="transmembrane region" description="Helical" evidence="9">
    <location>
        <begin position="86"/>
        <end position="102"/>
    </location>
</feature>
<keyword evidence="8" id="KW-0902">Two-component regulatory system</keyword>
<evidence type="ECO:0000256" key="2">
    <source>
        <dbReference type="ARBA" id="ARBA00012438"/>
    </source>
</evidence>
<evidence type="ECO:0000256" key="4">
    <source>
        <dbReference type="ARBA" id="ARBA00022679"/>
    </source>
</evidence>
<evidence type="ECO:0000256" key="1">
    <source>
        <dbReference type="ARBA" id="ARBA00000085"/>
    </source>
</evidence>
<evidence type="ECO:0000256" key="5">
    <source>
        <dbReference type="ARBA" id="ARBA00022741"/>
    </source>
</evidence>
<dbReference type="EC" id="2.7.13.3" evidence="2"/>
<dbReference type="EMBL" id="FUZO01000001">
    <property type="protein sequence ID" value="SKC49852.1"/>
    <property type="molecule type" value="Genomic_DNA"/>
</dbReference>
<keyword evidence="4" id="KW-0808">Transferase</keyword>
<keyword evidence="9" id="KW-0812">Transmembrane</keyword>
<feature type="transmembrane region" description="Helical" evidence="9">
    <location>
        <begin position="108"/>
        <end position="132"/>
    </location>
</feature>
<keyword evidence="6 12" id="KW-0418">Kinase</keyword>
<organism evidence="12 13">
    <name type="scientific">Plantibacter cousiniae</name>
    <name type="common">nom. nud.</name>
    <dbReference type="NCBI Taxonomy" id="199709"/>
    <lineage>
        <taxon>Bacteria</taxon>
        <taxon>Bacillati</taxon>
        <taxon>Actinomycetota</taxon>
        <taxon>Actinomycetes</taxon>
        <taxon>Micrococcales</taxon>
        <taxon>Microbacteriaceae</taxon>
        <taxon>Plantibacter</taxon>
    </lineage>
</organism>
<feature type="transmembrane region" description="Helical" evidence="9">
    <location>
        <begin position="144"/>
        <end position="162"/>
    </location>
</feature>
<evidence type="ECO:0000259" key="11">
    <source>
        <dbReference type="Pfam" id="PF07730"/>
    </source>
</evidence>
<feature type="transmembrane region" description="Helical" evidence="9">
    <location>
        <begin position="30"/>
        <end position="49"/>
    </location>
</feature>
<dbReference type="Proteomes" id="UP000190827">
    <property type="component" value="Unassembled WGS sequence"/>
</dbReference>
<evidence type="ECO:0000259" key="10">
    <source>
        <dbReference type="Pfam" id="PF02518"/>
    </source>
</evidence>
<sequence>MADGRPHGRATSLPIPAPAGRGRLPWPLRLGILLAAALVCVLSVVFGVVQPGVADGNGLPWLVGHLAALVAAGLIWWLAPTATPGWVIVGYALAETAYMWAYGVDAGWLWPLLMSISVLPGVALVWLALAFPAGRLRRGFDQRLVITASVYLVTYAIVTLRVTPNHVLDASHERSRYAVLAAGDVADVLGRVHAGVMGAFAVVVAGVVLLRWARSSGAARQVAFIMPVAFVLWLVIGVAWSLVRLGGWPEHLRLFVEDLNAFSVVLVPAAYATGLIRMRTIRARAVDLVQTGQLSETGHDRWDGAVKTVLGDRTARLVWPGSQRTTDRDPRGRAMSSVGDADAPLVYIEHDAALLDNPQLLRSVSASLRIMIDNERLTAELRHSLREVSRSRLRIVQAADEARRRAERDLHDGSQQQLFSVALRLRMASDAARADGQLALADGLETTIDQLASAIKELRELARGLHPALLAEGGLVPAIAELGRRCTVVTRVTVELRERPGQLIEATVYYVVSECLANVTKYSGASSCEVVVSDDPDGGLRVVVADDGVGGADPARGSGLRGLADRVDAVGGTMRVESPVGAGTVVSIHLPG</sequence>
<evidence type="ECO:0000256" key="7">
    <source>
        <dbReference type="ARBA" id="ARBA00022840"/>
    </source>
</evidence>
<evidence type="ECO:0000313" key="12">
    <source>
        <dbReference type="EMBL" id="SKC49852.1"/>
    </source>
</evidence>
<dbReference type="SUPFAM" id="SSF55874">
    <property type="entry name" value="ATPase domain of HSP90 chaperone/DNA topoisomerase II/histidine kinase"/>
    <property type="match status" value="1"/>
</dbReference>